<accession>A0AA39FBR0</accession>
<comment type="caution">
    <text evidence="1">The sequence shown here is derived from an EMBL/GenBank/DDBJ whole genome shotgun (WGS) entry which is preliminary data.</text>
</comment>
<sequence length="490" mass="56270">MCDYDCQDEILGYHEDREVLFDVCSKLNSAIPHVKLEKMIVGNSKIKEYKARNPIIEPKLQRLNAESLKLGKLRFINNEISHGIIARDVIGSQFGTNIKMLHKMQDVSEAQDFQDEFVVFDSDYEMPENIRAELQSIKSPVKVEKTHIRENINMEINGNMHKSNSETLDRNLSKFCKENKGYHVCLNKWVLKWEIRGKLMRTVPILLNKLMRKSIDMILKWRKKAKVPSTNPYVFGITGPDDETTLSATKLMRDFSNLCGAENPTTLRGTPLRKHLATKCAANRLDNKVISPVAKFMGHHVNVHNNIYVRPEVKVDIVDTSRILENFQTTNPSTQYMNTTMNSSLNTTVSEINPNDSIISSTNTTFTIPSEGNQENDATSQSIISLLHHDDTDRTIDCLSLDENDNTASAKSKKIVRRRWTNEELIIVNRLFRSHIEDMSLPSLPCIRKLQQEHSVLQSRSADVIKTWMSPYYCEHTSGDRPHERSYYNN</sequence>
<dbReference type="EMBL" id="JAQQBR010001832">
    <property type="protein sequence ID" value="KAK0166558.1"/>
    <property type="molecule type" value="Genomic_DNA"/>
</dbReference>
<reference evidence="1" key="2">
    <citation type="submission" date="2023-03" db="EMBL/GenBank/DDBJ databases">
        <authorList>
            <person name="Inwood S.N."/>
            <person name="Skelly J.G."/>
            <person name="Guhlin J."/>
            <person name="Harrop T.W.R."/>
            <person name="Goldson S.G."/>
            <person name="Dearden P.K."/>
        </authorList>
    </citation>
    <scope>NUCLEOTIDE SEQUENCE</scope>
    <source>
        <strain evidence="1">Lincoln</strain>
        <tissue evidence="1">Whole body</tissue>
    </source>
</reference>
<dbReference type="PANTHER" id="PTHR33480">
    <property type="entry name" value="SET DOMAIN-CONTAINING PROTEIN-RELATED"/>
    <property type="match status" value="1"/>
</dbReference>
<dbReference type="PANTHER" id="PTHR33480:SF1">
    <property type="entry name" value="TYR RECOMBINASE DOMAIN-CONTAINING PROTEIN"/>
    <property type="match status" value="1"/>
</dbReference>
<evidence type="ECO:0000313" key="2">
    <source>
        <dbReference type="Proteomes" id="UP001168972"/>
    </source>
</evidence>
<proteinExistence type="predicted"/>
<dbReference type="Proteomes" id="UP001168972">
    <property type="component" value="Unassembled WGS sequence"/>
</dbReference>
<keyword evidence="2" id="KW-1185">Reference proteome</keyword>
<dbReference type="AlphaFoldDB" id="A0AA39FBR0"/>
<name>A0AA39FBR0_MICHY</name>
<protein>
    <submittedName>
        <fullName evidence="1">Uncharacterized protein</fullName>
    </submittedName>
</protein>
<evidence type="ECO:0000313" key="1">
    <source>
        <dbReference type="EMBL" id="KAK0166558.1"/>
    </source>
</evidence>
<reference evidence="1" key="1">
    <citation type="journal article" date="2023" name="bioRxiv">
        <title>Scaffold-level genome assemblies of two parasitoid biocontrol wasps reveal the parthenogenesis mechanism and an associated novel virus.</title>
        <authorList>
            <person name="Inwood S."/>
            <person name="Skelly J."/>
            <person name="Guhlin J."/>
            <person name="Harrop T."/>
            <person name="Goldson S."/>
            <person name="Dearden P."/>
        </authorList>
    </citation>
    <scope>NUCLEOTIDE SEQUENCE</scope>
    <source>
        <strain evidence="1">Lincoln</strain>
        <tissue evidence="1">Whole body</tissue>
    </source>
</reference>
<gene>
    <name evidence="1" type="ORF">PV327_004052</name>
</gene>
<organism evidence="1 2">
    <name type="scientific">Microctonus hyperodae</name>
    <name type="common">Parasitoid wasp</name>
    <dbReference type="NCBI Taxonomy" id="165561"/>
    <lineage>
        <taxon>Eukaryota</taxon>
        <taxon>Metazoa</taxon>
        <taxon>Ecdysozoa</taxon>
        <taxon>Arthropoda</taxon>
        <taxon>Hexapoda</taxon>
        <taxon>Insecta</taxon>
        <taxon>Pterygota</taxon>
        <taxon>Neoptera</taxon>
        <taxon>Endopterygota</taxon>
        <taxon>Hymenoptera</taxon>
        <taxon>Apocrita</taxon>
        <taxon>Ichneumonoidea</taxon>
        <taxon>Braconidae</taxon>
        <taxon>Euphorinae</taxon>
        <taxon>Microctonus</taxon>
    </lineage>
</organism>